<dbReference type="InterPro" id="IPR005119">
    <property type="entry name" value="LysR_subst-bd"/>
</dbReference>
<accession>A0ABT8ZIW1</accession>
<dbReference type="CDD" id="cd08422">
    <property type="entry name" value="PBP2_CrgA_like"/>
    <property type="match status" value="1"/>
</dbReference>
<dbReference type="Pfam" id="PF00126">
    <property type="entry name" value="HTH_1"/>
    <property type="match status" value="1"/>
</dbReference>
<keyword evidence="2" id="KW-0805">Transcription regulation</keyword>
<feature type="domain" description="HTH lysR-type" evidence="5">
    <location>
        <begin position="8"/>
        <end position="58"/>
    </location>
</feature>
<evidence type="ECO:0000313" key="6">
    <source>
        <dbReference type="EMBL" id="MDO7833486.1"/>
    </source>
</evidence>
<protein>
    <submittedName>
        <fullName evidence="6">LysR family transcriptional regulator</fullName>
    </submittedName>
</protein>
<keyword evidence="7" id="KW-1185">Reference proteome</keyword>
<comment type="similarity">
    <text evidence="1">Belongs to the LysR transcriptional regulatory family.</text>
</comment>
<dbReference type="PROSITE" id="PS50931">
    <property type="entry name" value="HTH_LYSR"/>
    <property type="match status" value="1"/>
</dbReference>
<keyword evidence="3" id="KW-0238">DNA-binding</keyword>
<sequence>MFDPDYDIFLDIASGGSISAAARKRGASVPGISKRLARLEQRIGVRLAHRTTRRLSLTDAGKDLADTLLAIRASLSAVEDRMAGRKSGISGPLRLSAPTSFGRTRVLPCLPGFLADYPELDLTVDLSDQYVDMLDGTYDIAVRIGARIGHGLVGHRLATSSRVLCAAPQYLARAGAPSSLHDLAGHHLLAAEGQLPWELDGPEGTVSYTGTSHIRTNSSEVVRELTIGGCGISLRSLWDVAEELERGTLARVLPQYRGSQAVGIFAVHGHASDPPAKISAFIDHLAACLNHGA</sequence>
<reference evidence="6" key="1">
    <citation type="submission" date="2023-07" db="EMBL/GenBank/DDBJ databases">
        <title>Bacterial whole genome sequence for Sphingobium sp. HBC34.</title>
        <authorList>
            <person name="Le V."/>
            <person name="Ko S.-R."/>
            <person name="Ahn C.-Y."/>
            <person name="Oh H.-M."/>
        </authorList>
    </citation>
    <scope>NUCLEOTIDE SEQUENCE</scope>
    <source>
        <strain evidence="6">HBC34</strain>
    </source>
</reference>
<evidence type="ECO:0000313" key="7">
    <source>
        <dbReference type="Proteomes" id="UP001176471"/>
    </source>
</evidence>
<dbReference type="SUPFAM" id="SSF46785">
    <property type="entry name" value="Winged helix' DNA-binding domain"/>
    <property type="match status" value="1"/>
</dbReference>
<dbReference type="InterPro" id="IPR058163">
    <property type="entry name" value="LysR-type_TF_proteobact-type"/>
</dbReference>
<evidence type="ECO:0000256" key="2">
    <source>
        <dbReference type="ARBA" id="ARBA00023015"/>
    </source>
</evidence>
<evidence type="ECO:0000259" key="5">
    <source>
        <dbReference type="PROSITE" id="PS50931"/>
    </source>
</evidence>
<organism evidence="6 7">
    <name type="scientific">Sphingobium cyanobacteriorum</name>
    <dbReference type="NCBI Taxonomy" id="3063954"/>
    <lineage>
        <taxon>Bacteria</taxon>
        <taxon>Pseudomonadati</taxon>
        <taxon>Pseudomonadota</taxon>
        <taxon>Alphaproteobacteria</taxon>
        <taxon>Sphingomonadales</taxon>
        <taxon>Sphingomonadaceae</taxon>
        <taxon>Sphingobium</taxon>
    </lineage>
</organism>
<dbReference type="SUPFAM" id="SSF53850">
    <property type="entry name" value="Periplasmic binding protein-like II"/>
    <property type="match status" value="1"/>
</dbReference>
<comment type="caution">
    <text evidence="6">The sequence shown here is derived from an EMBL/GenBank/DDBJ whole genome shotgun (WGS) entry which is preliminary data.</text>
</comment>
<dbReference type="InterPro" id="IPR036390">
    <property type="entry name" value="WH_DNA-bd_sf"/>
</dbReference>
<dbReference type="RefSeq" id="WP_304534041.1">
    <property type="nucleotide sequence ID" value="NZ_JAUQOM010000001.1"/>
</dbReference>
<dbReference type="EMBL" id="JAUQOM010000001">
    <property type="protein sequence ID" value="MDO7833486.1"/>
    <property type="molecule type" value="Genomic_DNA"/>
</dbReference>
<evidence type="ECO:0000256" key="4">
    <source>
        <dbReference type="ARBA" id="ARBA00023163"/>
    </source>
</evidence>
<dbReference type="PANTHER" id="PTHR30537:SF5">
    <property type="entry name" value="HTH-TYPE TRANSCRIPTIONAL ACTIVATOR TTDR-RELATED"/>
    <property type="match status" value="1"/>
</dbReference>
<gene>
    <name evidence="6" type="ORF">Q4610_00335</name>
</gene>
<keyword evidence="4" id="KW-0804">Transcription</keyword>
<proteinExistence type="inferred from homology"/>
<dbReference type="PANTHER" id="PTHR30537">
    <property type="entry name" value="HTH-TYPE TRANSCRIPTIONAL REGULATOR"/>
    <property type="match status" value="1"/>
</dbReference>
<evidence type="ECO:0000256" key="3">
    <source>
        <dbReference type="ARBA" id="ARBA00023125"/>
    </source>
</evidence>
<dbReference type="InterPro" id="IPR000847">
    <property type="entry name" value="LysR_HTH_N"/>
</dbReference>
<dbReference type="InterPro" id="IPR036388">
    <property type="entry name" value="WH-like_DNA-bd_sf"/>
</dbReference>
<name>A0ABT8ZIW1_9SPHN</name>
<dbReference type="Gene3D" id="3.40.190.290">
    <property type="match status" value="1"/>
</dbReference>
<dbReference type="Pfam" id="PF03466">
    <property type="entry name" value="LysR_substrate"/>
    <property type="match status" value="1"/>
</dbReference>
<dbReference type="Gene3D" id="1.10.10.10">
    <property type="entry name" value="Winged helix-like DNA-binding domain superfamily/Winged helix DNA-binding domain"/>
    <property type="match status" value="1"/>
</dbReference>
<evidence type="ECO:0000256" key="1">
    <source>
        <dbReference type="ARBA" id="ARBA00009437"/>
    </source>
</evidence>
<dbReference type="Proteomes" id="UP001176471">
    <property type="component" value="Unassembled WGS sequence"/>
</dbReference>